<dbReference type="Proteomes" id="UP000031364">
    <property type="component" value="Unassembled WGS sequence"/>
</dbReference>
<protein>
    <recommendedName>
        <fullName evidence="3">Thioesterase</fullName>
    </recommendedName>
</protein>
<reference evidence="1 2" key="1">
    <citation type="journal article" date="2014" name="Int. J. Syst. Evol. Microbiol.">
        <title>Nocardia vulneris sp. nov., isolated from wounds of human patients in North America.</title>
        <authorList>
            <person name="Lasker B.A."/>
            <person name="Bell M."/>
            <person name="Klenk H.P."/>
            <person name="Sproer C."/>
            <person name="Schumann C."/>
            <person name="Schumann P."/>
            <person name="Brown J.M."/>
        </authorList>
    </citation>
    <scope>NUCLEOTIDE SEQUENCE [LARGE SCALE GENOMIC DNA]</scope>
    <source>
        <strain evidence="1 2">W9851</strain>
    </source>
</reference>
<accession>A0ABR4Z6M2</accession>
<proteinExistence type="predicted"/>
<evidence type="ECO:0008006" key="3">
    <source>
        <dbReference type="Google" id="ProtNLM"/>
    </source>
</evidence>
<keyword evidence="2" id="KW-1185">Reference proteome</keyword>
<comment type="caution">
    <text evidence="1">The sequence shown here is derived from an EMBL/GenBank/DDBJ whole genome shotgun (WGS) entry which is preliminary data.</text>
</comment>
<dbReference type="EMBL" id="JNFP01000054">
    <property type="protein sequence ID" value="KIA60985.1"/>
    <property type="molecule type" value="Genomic_DNA"/>
</dbReference>
<evidence type="ECO:0000313" key="2">
    <source>
        <dbReference type="Proteomes" id="UP000031364"/>
    </source>
</evidence>
<dbReference type="SUPFAM" id="SSF54637">
    <property type="entry name" value="Thioesterase/thiol ester dehydrase-isomerase"/>
    <property type="match status" value="1"/>
</dbReference>
<dbReference type="RefSeq" id="WP_043678602.1">
    <property type="nucleotide sequence ID" value="NZ_BDCI01000001.1"/>
</dbReference>
<organism evidence="1 2">
    <name type="scientific">Nocardia vulneris</name>
    <dbReference type="NCBI Taxonomy" id="1141657"/>
    <lineage>
        <taxon>Bacteria</taxon>
        <taxon>Bacillati</taxon>
        <taxon>Actinomycetota</taxon>
        <taxon>Actinomycetes</taxon>
        <taxon>Mycobacteriales</taxon>
        <taxon>Nocardiaceae</taxon>
        <taxon>Nocardia</taxon>
    </lineage>
</organism>
<evidence type="ECO:0000313" key="1">
    <source>
        <dbReference type="EMBL" id="KIA60985.1"/>
    </source>
</evidence>
<dbReference type="Gene3D" id="3.10.129.10">
    <property type="entry name" value="Hotdog Thioesterase"/>
    <property type="match status" value="1"/>
</dbReference>
<name>A0ABR4Z6M2_9NOCA</name>
<gene>
    <name evidence="1" type="ORF">FG87_33630</name>
</gene>
<dbReference type="InterPro" id="IPR029069">
    <property type="entry name" value="HotDog_dom_sf"/>
</dbReference>
<sequence length="244" mass="25837">MIRTDTIVVPEHVHGYPGVAFGGYVAGLLAAQSGAPAVRVDFRRRVPVETPVTMRRNDSDGLVLTDLEGLPLVEAVPATLTLTAPPAPTWDEALAVTESSAPLRHESDCYGCGSLCGPGQGLRLFPWPERERNRVVAAWTPDESLAADTGDLPTEQVWAALDCPGGWVAMALHTLRHGTVTAALTATQLAPVRAGEDYVSYAWPIAEAGRKSTVGVALATREGAVCALAEALWIHPKPAPGHRD</sequence>